<evidence type="ECO:0000313" key="5">
    <source>
        <dbReference type="Proteomes" id="UP000827092"/>
    </source>
</evidence>
<keyword evidence="2" id="KW-0472">Membrane</keyword>
<feature type="compositionally biased region" description="Polar residues" evidence="1">
    <location>
        <begin position="469"/>
        <end position="480"/>
    </location>
</feature>
<reference evidence="4 5" key="1">
    <citation type="journal article" date="2022" name="Nat. Ecol. Evol.">
        <title>A masculinizing supergene underlies an exaggerated male reproductive morph in a spider.</title>
        <authorList>
            <person name="Hendrickx F."/>
            <person name="De Corte Z."/>
            <person name="Sonet G."/>
            <person name="Van Belleghem S.M."/>
            <person name="Kostlbacher S."/>
            <person name="Vangestel C."/>
        </authorList>
    </citation>
    <scope>NUCLEOTIDE SEQUENCE [LARGE SCALE GENOMIC DNA]</scope>
    <source>
        <strain evidence="4">W744_W776</strain>
    </source>
</reference>
<keyword evidence="5" id="KW-1185">Reference proteome</keyword>
<keyword evidence="2" id="KW-0812">Transmembrane</keyword>
<keyword evidence="2" id="KW-1133">Transmembrane helix</keyword>
<gene>
    <name evidence="4" type="ORF">JTE90_002422</name>
</gene>
<feature type="compositionally biased region" description="Polar residues" evidence="1">
    <location>
        <begin position="1140"/>
        <end position="1151"/>
    </location>
</feature>
<evidence type="ECO:0000256" key="3">
    <source>
        <dbReference type="SAM" id="SignalP"/>
    </source>
</evidence>
<comment type="caution">
    <text evidence="4">The sequence shown here is derived from an EMBL/GenBank/DDBJ whole genome shotgun (WGS) entry which is preliminary data.</text>
</comment>
<feature type="region of interest" description="Disordered" evidence="1">
    <location>
        <begin position="976"/>
        <end position="997"/>
    </location>
</feature>
<protein>
    <submittedName>
        <fullName evidence="4">Uncharacterized protein</fullName>
    </submittedName>
</protein>
<feature type="compositionally biased region" description="Polar residues" evidence="1">
    <location>
        <begin position="983"/>
        <end position="997"/>
    </location>
</feature>
<dbReference type="Proteomes" id="UP000827092">
    <property type="component" value="Unassembled WGS sequence"/>
</dbReference>
<feature type="compositionally biased region" description="Polar residues" evidence="1">
    <location>
        <begin position="29"/>
        <end position="55"/>
    </location>
</feature>
<feature type="chain" id="PRO_5043764723" evidence="3">
    <location>
        <begin position="27"/>
        <end position="1464"/>
    </location>
</feature>
<name>A0AAV6UVM3_9ARAC</name>
<feature type="compositionally biased region" description="Polar residues" evidence="1">
    <location>
        <begin position="247"/>
        <end position="278"/>
    </location>
</feature>
<dbReference type="EMBL" id="JAFNEN010000257">
    <property type="protein sequence ID" value="KAG8187877.1"/>
    <property type="molecule type" value="Genomic_DNA"/>
</dbReference>
<feature type="signal peptide" evidence="3">
    <location>
        <begin position="1"/>
        <end position="26"/>
    </location>
</feature>
<feature type="region of interest" description="Disordered" evidence="1">
    <location>
        <begin position="1135"/>
        <end position="1187"/>
    </location>
</feature>
<keyword evidence="3" id="KW-0732">Signal</keyword>
<feature type="region of interest" description="Disordered" evidence="1">
    <location>
        <begin position="1072"/>
        <end position="1092"/>
    </location>
</feature>
<feature type="region of interest" description="Disordered" evidence="1">
    <location>
        <begin position="507"/>
        <end position="527"/>
    </location>
</feature>
<organism evidence="4 5">
    <name type="scientific">Oedothorax gibbosus</name>
    <dbReference type="NCBI Taxonomy" id="931172"/>
    <lineage>
        <taxon>Eukaryota</taxon>
        <taxon>Metazoa</taxon>
        <taxon>Ecdysozoa</taxon>
        <taxon>Arthropoda</taxon>
        <taxon>Chelicerata</taxon>
        <taxon>Arachnida</taxon>
        <taxon>Araneae</taxon>
        <taxon>Araneomorphae</taxon>
        <taxon>Entelegynae</taxon>
        <taxon>Araneoidea</taxon>
        <taxon>Linyphiidae</taxon>
        <taxon>Erigoninae</taxon>
        <taxon>Oedothorax</taxon>
    </lineage>
</organism>
<feature type="compositionally biased region" description="Basic and acidic residues" evidence="1">
    <location>
        <begin position="142"/>
        <end position="152"/>
    </location>
</feature>
<feature type="compositionally biased region" description="Polar residues" evidence="1">
    <location>
        <begin position="162"/>
        <end position="174"/>
    </location>
</feature>
<feature type="compositionally biased region" description="Polar residues" evidence="1">
    <location>
        <begin position="109"/>
        <end position="133"/>
    </location>
</feature>
<feature type="region of interest" description="Disordered" evidence="1">
    <location>
        <begin position="29"/>
        <end position="72"/>
    </location>
</feature>
<feature type="compositionally biased region" description="Low complexity" evidence="1">
    <location>
        <begin position="509"/>
        <end position="522"/>
    </location>
</feature>
<sequence>MTMSYPLFSLVLIVCALVCKSATVSSEVLESTSPASQTHTNSYPSSEPESVTSDYSAVPKTTGDPHLTTGINDIECSNTDGCANPLNPTNFPSVHSKITWQPITDKRTSSVATSANNDSLPFTYLQDSSSNPNYDDENELDSEVKETKDDGKGTMPTGSLAELTSPSLLESKNVLSSDNDSYASRMSEPVMVHSETTRFDFDSTMVNLWNTSEYQTENIPNTSTAIPEDIVQETASRMISNNETVPVESTGTFQTENLPKASESQTKNLPKTTSAMSEHSTEKSVSEVTQDLTTELVSMKLDNTASYSTLVSTRGSLPVSSDHTQTENIPNTSTALPEQGIQESVSGVTQDQTSELVSSDQSLTENIPNTDTSEHNNKEYVSRMAENYTLDSASLKQDDSITSVTTLDALSSSQVFSDQSQTDYIPNTSTDVPETSQVTQNSHILLTFVSLLSDSTLAPLSSSSDLSDQTQTDNIPNASSDMPEHITTDTLQMTLVNNSELVPLKLEDSTSSSSTPATDQSSVIPTTERNINTFQEVSMVVTTATPIILPIEDTVVETDMLSDAPKNISHVSISSFETVLSGATVTTAEELIPPTSQQSTDSTLPEAGVYRVPKLINSTEELESETTLLPHVKTNEPAVDINATSTTPIEPLMSNESQLQMYTVNMSHKDILEGQGLKRNLSYFIPSTDNPISITDYQSNPTQDIITTTLLDALTSVANDTELTTITPEKVTLVNELDIITKEKDHSNSTIENDSKIIELTTSVTVTEQLASNITLSLDLSHTENGINADHRNIEATSLSSLAPNDIEREEVTYHSSNPTTEDPIHKKDTAETRISILDTLNDKSISTATETPYTEDSTLTPIINSKLPSEFGVEVSGRSSYRASTKQSDVPFTTEQITETSTADYSRKYIDLTVIEQTDPAPVNSQSGTELPSSVIATTFKDFNNETISPRAITEPNSTISVELFNSKESSSVEYVEGHEISTGSTSAPQDDTSSSPTLYSISTLVPDTPVSTSSAVIETTATQHESNRSSPSQSTSIPVIPDFSLHESASETVIPISDTTVTTVATTMSEDKISSNTTPDTTPSSTTITTLGTTNQNLTITTTPKASMTITDASHITTATDYGSILTTSPIEKETVEPETSNADTTTAASKPFYSTLPPTQNETRRGGKHIPFSTLSTKKETPGSSDNWVIRITSTDIPAEDKSKVFYNQMQLEELSLTEQANIITATILLPSAHLKANEQQETMLKVHNWLLHVLMKEFQNWTRDPFEESEDNVNPAPFGNISIFYISPTPEMNSSGITLTFIVYNIHRNETLQVDFVLGILNYYSKELNESINATAAYFYHGSLPGEGYLMLAVLEKYGVIIATICLAVILIVVLICVVVTYRKKTRRSVHCLSNTKFKQNMQESVGIDLNPAIIILQDEKNEKSGNGNKICDDEGWLAPINDVPQAEDTNVPFIQDTKL</sequence>
<feature type="region of interest" description="Disordered" evidence="1">
    <location>
        <begin position="316"/>
        <end position="335"/>
    </location>
</feature>
<proteinExistence type="predicted"/>
<feature type="region of interest" description="Disordered" evidence="1">
    <location>
        <begin position="109"/>
        <end position="174"/>
    </location>
</feature>
<feature type="transmembrane region" description="Helical" evidence="2">
    <location>
        <begin position="1362"/>
        <end position="1386"/>
    </location>
</feature>
<evidence type="ECO:0000256" key="2">
    <source>
        <dbReference type="SAM" id="Phobius"/>
    </source>
</evidence>
<evidence type="ECO:0000256" key="1">
    <source>
        <dbReference type="SAM" id="MobiDB-lite"/>
    </source>
</evidence>
<accession>A0AAV6UVM3</accession>
<feature type="compositionally biased region" description="Low complexity" evidence="1">
    <location>
        <begin position="1076"/>
        <end position="1092"/>
    </location>
</feature>
<feature type="compositionally biased region" description="Low complexity" evidence="1">
    <location>
        <begin position="459"/>
        <end position="468"/>
    </location>
</feature>
<feature type="region of interest" description="Disordered" evidence="1">
    <location>
        <begin position="247"/>
        <end position="288"/>
    </location>
</feature>
<feature type="region of interest" description="Disordered" evidence="1">
    <location>
        <begin position="459"/>
        <end position="483"/>
    </location>
</feature>
<evidence type="ECO:0000313" key="4">
    <source>
        <dbReference type="EMBL" id="KAG8187877.1"/>
    </source>
</evidence>